<gene>
    <name evidence="1" type="ORF">V6N12_076039</name>
</gene>
<dbReference type="Proteomes" id="UP001472677">
    <property type="component" value="Unassembled WGS sequence"/>
</dbReference>
<comment type="caution">
    <text evidence="1">The sequence shown here is derived from an EMBL/GenBank/DDBJ whole genome shotgun (WGS) entry which is preliminary data.</text>
</comment>
<evidence type="ECO:0000313" key="2">
    <source>
        <dbReference type="Proteomes" id="UP001472677"/>
    </source>
</evidence>
<evidence type="ECO:0000313" key="1">
    <source>
        <dbReference type="EMBL" id="KAK8499189.1"/>
    </source>
</evidence>
<reference evidence="1 2" key="1">
    <citation type="journal article" date="2024" name="G3 (Bethesda)">
        <title>Genome assembly of Hibiscus sabdariffa L. provides insights into metabolisms of medicinal natural products.</title>
        <authorList>
            <person name="Kim T."/>
        </authorList>
    </citation>
    <scope>NUCLEOTIDE SEQUENCE [LARGE SCALE GENOMIC DNA]</scope>
    <source>
        <strain evidence="1">TK-2024</strain>
        <tissue evidence="1">Old leaves</tissue>
    </source>
</reference>
<accession>A0ABR2AY79</accession>
<name>A0ABR2AY79_9ROSI</name>
<sequence>MRSFEPGGKVQLFTQPYTTRLYNRELLDAVPYIFFFIFKWMRSGLNQFRIKEMTLAIVGLKLHSWPLALSQQLNSWKKCHTSRAQPKHSAFPYETLASLTF</sequence>
<protein>
    <submittedName>
        <fullName evidence="1">Uncharacterized protein</fullName>
    </submittedName>
</protein>
<organism evidence="1 2">
    <name type="scientific">Hibiscus sabdariffa</name>
    <name type="common">roselle</name>
    <dbReference type="NCBI Taxonomy" id="183260"/>
    <lineage>
        <taxon>Eukaryota</taxon>
        <taxon>Viridiplantae</taxon>
        <taxon>Streptophyta</taxon>
        <taxon>Embryophyta</taxon>
        <taxon>Tracheophyta</taxon>
        <taxon>Spermatophyta</taxon>
        <taxon>Magnoliopsida</taxon>
        <taxon>eudicotyledons</taxon>
        <taxon>Gunneridae</taxon>
        <taxon>Pentapetalae</taxon>
        <taxon>rosids</taxon>
        <taxon>malvids</taxon>
        <taxon>Malvales</taxon>
        <taxon>Malvaceae</taxon>
        <taxon>Malvoideae</taxon>
        <taxon>Hibiscus</taxon>
    </lineage>
</organism>
<keyword evidence="2" id="KW-1185">Reference proteome</keyword>
<dbReference type="EMBL" id="JBBPBM010000239">
    <property type="protein sequence ID" value="KAK8499189.1"/>
    <property type="molecule type" value="Genomic_DNA"/>
</dbReference>
<proteinExistence type="predicted"/>